<organism evidence="1">
    <name type="scientific">Rhizophora mucronata</name>
    <name type="common">Asiatic mangrove</name>
    <dbReference type="NCBI Taxonomy" id="61149"/>
    <lineage>
        <taxon>Eukaryota</taxon>
        <taxon>Viridiplantae</taxon>
        <taxon>Streptophyta</taxon>
        <taxon>Embryophyta</taxon>
        <taxon>Tracheophyta</taxon>
        <taxon>Spermatophyta</taxon>
        <taxon>Magnoliopsida</taxon>
        <taxon>eudicotyledons</taxon>
        <taxon>Gunneridae</taxon>
        <taxon>Pentapetalae</taxon>
        <taxon>rosids</taxon>
        <taxon>fabids</taxon>
        <taxon>Malpighiales</taxon>
        <taxon>Rhizophoraceae</taxon>
        <taxon>Rhizophora</taxon>
    </lineage>
</organism>
<proteinExistence type="predicted"/>
<accession>A0A2P2N5C1</accession>
<protein>
    <submittedName>
        <fullName evidence="1">Uncharacterized protein</fullName>
    </submittedName>
</protein>
<dbReference type="AlphaFoldDB" id="A0A2P2N5C1"/>
<sequence>MSFSFAFSSCNYPYNYVTSTLFLLNDRW</sequence>
<dbReference type="EMBL" id="GGEC01057179">
    <property type="protein sequence ID" value="MBX37663.1"/>
    <property type="molecule type" value="Transcribed_RNA"/>
</dbReference>
<name>A0A2P2N5C1_RHIMU</name>
<evidence type="ECO:0000313" key="1">
    <source>
        <dbReference type="EMBL" id="MBX37663.1"/>
    </source>
</evidence>
<reference evidence="1" key="1">
    <citation type="submission" date="2018-02" db="EMBL/GenBank/DDBJ databases">
        <title>Rhizophora mucronata_Transcriptome.</title>
        <authorList>
            <person name="Meera S.P."/>
            <person name="Sreeshan A."/>
            <person name="Augustine A."/>
        </authorList>
    </citation>
    <scope>NUCLEOTIDE SEQUENCE</scope>
    <source>
        <tissue evidence="1">Leaf</tissue>
    </source>
</reference>